<dbReference type="PANTHER" id="PTHR46797">
    <property type="entry name" value="HTH-TYPE TRANSCRIPTIONAL REGULATOR"/>
    <property type="match status" value="1"/>
</dbReference>
<dbReference type="CDD" id="cd00093">
    <property type="entry name" value="HTH_XRE"/>
    <property type="match status" value="1"/>
</dbReference>
<evidence type="ECO:0000256" key="1">
    <source>
        <dbReference type="ARBA" id="ARBA00023125"/>
    </source>
</evidence>
<name>A0ABR8RZR2_9MICO</name>
<accession>A0ABR8RZR2</accession>
<dbReference type="InterPro" id="IPR001387">
    <property type="entry name" value="Cro/C1-type_HTH"/>
</dbReference>
<dbReference type="InterPro" id="IPR050807">
    <property type="entry name" value="TransReg_Diox_bact_type"/>
</dbReference>
<comment type="caution">
    <text evidence="3">The sequence shown here is derived from an EMBL/GenBank/DDBJ whole genome shotgun (WGS) entry which is preliminary data.</text>
</comment>
<evidence type="ECO:0000313" key="4">
    <source>
        <dbReference type="Proteomes" id="UP000648352"/>
    </source>
</evidence>
<dbReference type="Pfam" id="PF01381">
    <property type="entry name" value="HTH_3"/>
    <property type="match status" value="1"/>
</dbReference>
<organism evidence="3 4">
    <name type="scientific">Microbacterium pullorum</name>
    <dbReference type="NCBI Taxonomy" id="2762236"/>
    <lineage>
        <taxon>Bacteria</taxon>
        <taxon>Bacillati</taxon>
        <taxon>Actinomycetota</taxon>
        <taxon>Actinomycetes</taxon>
        <taxon>Micrococcales</taxon>
        <taxon>Microbacteriaceae</taxon>
        <taxon>Microbacterium</taxon>
    </lineage>
</organism>
<reference evidence="3 4" key="1">
    <citation type="submission" date="2020-08" db="EMBL/GenBank/DDBJ databases">
        <title>A Genomic Blueprint of the Chicken Gut Microbiome.</title>
        <authorList>
            <person name="Gilroy R."/>
            <person name="Ravi A."/>
            <person name="Getino M."/>
            <person name="Pursley I."/>
            <person name="Horton D.L."/>
            <person name="Alikhan N.-F."/>
            <person name="Baker D."/>
            <person name="Gharbi K."/>
            <person name="Hall N."/>
            <person name="Watson M."/>
            <person name="Adriaenssens E.M."/>
            <person name="Foster-Nyarko E."/>
            <person name="Jarju S."/>
            <person name="Secka A."/>
            <person name="Antonio M."/>
            <person name="Oren A."/>
            <person name="Chaudhuri R."/>
            <person name="La Ragione R.M."/>
            <person name="Hildebrand F."/>
            <person name="Pallen M.J."/>
        </authorList>
    </citation>
    <scope>NUCLEOTIDE SEQUENCE [LARGE SCALE GENOMIC DNA]</scope>
    <source>
        <strain evidence="3 4">Sa4CUA7</strain>
    </source>
</reference>
<keyword evidence="4" id="KW-1185">Reference proteome</keyword>
<dbReference type="Proteomes" id="UP000648352">
    <property type="component" value="Unassembled WGS sequence"/>
</dbReference>
<dbReference type="InterPro" id="IPR010982">
    <property type="entry name" value="Lambda_DNA-bd_dom_sf"/>
</dbReference>
<feature type="domain" description="HTH cro/C1-type" evidence="2">
    <location>
        <begin position="18"/>
        <end position="72"/>
    </location>
</feature>
<protein>
    <submittedName>
        <fullName evidence="3">Helix-turn-helix transcriptional regulator</fullName>
    </submittedName>
</protein>
<dbReference type="Gene3D" id="1.10.260.40">
    <property type="entry name" value="lambda repressor-like DNA-binding domains"/>
    <property type="match status" value="1"/>
</dbReference>
<gene>
    <name evidence="3" type="ORF">H9651_03565</name>
</gene>
<keyword evidence="1" id="KW-0238">DNA-binding</keyword>
<dbReference type="PANTHER" id="PTHR46797:SF1">
    <property type="entry name" value="METHYLPHOSPHONATE SYNTHASE"/>
    <property type="match status" value="1"/>
</dbReference>
<dbReference type="PROSITE" id="PS50943">
    <property type="entry name" value="HTH_CROC1"/>
    <property type="match status" value="1"/>
</dbReference>
<dbReference type="SUPFAM" id="SSF47413">
    <property type="entry name" value="lambda repressor-like DNA-binding domains"/>
    <property type="match status" value="1"/>
</dbReference>
<dbReference type="SMART" id="SM00530">
    <property type="entry name" value="HTH_XRE"/>
    <property type="match status" value="1"/>
</dbReference>
<evidence type="ECO:0000259" key="2">
    <source>
        <dbReference type="PROSITE" id="PS50943"/>
    </source>
</evidence>
<proteinExistence type="predicted"/>
<evidence type="ECO:0000313" key="3">
    <source>
        <dbReference type="EMBL" id="MBD7956708.1"/>
    </source>
</evidence>
<dbReference type="EMBL" id="JACSQP010000002">
    <property type="protein sequence ID" value="MBD7956708.1"/>
    <property type="molecule type" value="Genomic_DNA"/>
</dbReference>
<sequence>MRRYRRRRLLSAESLYRLRALRHDRGRTLGDVARRAGVSPQYLSEIERGLKEPSIEMIAAITGALEVALIDLTLDIAERLLTTSAPAPARVSTGRTALALAA</sequence>